<dbReference type="Pfam" id="PF12244">
    <property type="entry name" value="DUF3606"/>
    <property type="match status" value="1"/>
</dbReference>
<organism evidence="1 2">
    <name type="scientific">Tardiphaga alba</name>
    <dbReference type="NCBI Taxonomy" id="340268"/>
    <lineage>
        <taxon>Bacteria</taxon>
        <taxon>Pseudomonadati</taxon>
        <taxon>Pseudomonadota</taxon>
        <taxon>Alphaproteobacteria</taxon>
        <taxon>Hyphomicrobiales</taxon>
        <taxon>Nitrobacteraceae</taxon>
        <taxon>Tardiphaga</taxon>
    </lineage>
</organism>
<dbReference type="EMBL" id="CP036498">
    <property type="protein sequence ID" value="QUS39915.1"/>
    <property type="molecule type" value="Genomic_DNA"/>
</dbReference>
<dbReference type="InterPro" id="IPR022037">
    <property type="entry name" value="DUF3606"/>
</dbReference>
<name>A0ABX8AC66_9BRAD</name>
<accession>A0ABX8AC66</accession>
<sequence>MIRLVPVATVLAADTESGVRPAAKINPEDETQRNYWAYRLSVSSDDLNAAIEAVGPSVAAIRRHLGK</sequence>
<keyword evidence="2" id="KW-1185">Reference proteome</keyword>
<reference evidence="1 2" key="1">
    <citation type="submission" date="2019-02" db="EMBL/GenBank/DDBJ databases">
        <title>Emended description of the genus Rhodopseudomonas and description of Rhodopseudomonas albus sp. nov., a non-phototrophic, heavy-metal-tolerant bacterium isolated from garden soil.</title>
        <authorList>
            <person name="Bao Z."/>
            <person name="Cao W.W."/>
            <person name="Sato Y."/>
            <person name="Nishizawa T."/>
            <person name="Zhao J."/>
            <person name="Guo Y."/>
            <person name="Ohta H."/>
        </authorList>
    </citation>
    <scope>NUCLEOTIDE SEQUENCE [LARGE SCALE GENOMIC DNA]</scope>
    <source>
        <strain evidence="1 2">SK50-23</strain>
    </source>
</reference>
<gene>
    <name evidence="1" type="ORF">RPMA_14535</name>
</gene>
<proteinExistence type="predicted"/>
<protein>
    <submittedName>
        <fullName evidence="1">DUF3606 domain-containing protein</fullName>
    </submittedName>
</protein>
<evidence type="ECO:0000313" key="1">
    <source>
        <dbReference type="EMBL" id="QUS39915.1"/>
    </source>
</evidence>
<dbReference type="Proteomes" id="UP000682843">
    <property type="component" value="Chromosome"/>
</dbReference>
<evidence type="ECO:0000313" key="2">
    <source>
        <dbReference type="Proteomes" id="UP000682843"/>
    </source>
</evidence>
<dbReference type="RefSeq" id="WP_211908021.1">
    <property type="nucleotide sequence ID" value="NZ_CP036498.1"/>
</dbReference>